<dbReference type="Proteomes" id="UP001234581">
    <property type="component" value="Unassembled WGS sequence"/>
</dbReference>
<dbReference type="AlphaFoldDB" id="A0AAD7UYQ8"/>
<feature type="coiled-coil region" evidence="1">
    <location>
        <begin position="119"/>
        <end position="167"/>
    </location>
</feature>
<dbReference type="InterPro" id="IPR028245">
    <property type="entry name" value="PIL1/LSP1"/>
</dbReference>
<dbReference type="Gene3D" id="1.20.1270.60">
    <property type="entry name" value="Arfaptin homology (AH) domain/BAR domain"/>
    <property type="match status" value="1"/>
</dbReference>
<keyword evidence="1" id="KW-0175">Coiled coil</keyword>
<protein>
    <submittedName>
        <fullName evidence="3">Uncharacterized protein</fullName>
    </submittedName>
</protein>
<organism evidence="3 4">
    <name type="scientific">Lichtheimia ornata</name>
    <dbReference type="NCBI Taxonomy" id="688661"/>
    <lineage>
        <taxon>Eukaryota</taxon>
        <taxon>Fungi</taxon>
        <taxon>Fungi incertae sedis</taxon>
        <taxon>Mucoromycota</taxon>
        <taxon>Mucoromycotina</taxon>
        <taxon>Mucoromycetes</taxon>
        <taxon>Mucorales</taxon>
        <taxon>Lichtheimiaceae</taxon>
        <taxon>Lichtheimia</taxon>
    </lineage>
</organism>
<feature type="region of interest" description="Disordered" evidence="2">
    <location>
        <begin position="271"/>
        <end position="303"/>
    </location>
</feature>
<dbReference type="EMBL" id="JARTCD010000054">
    <property type="protein sequence ID" value="KAJ8655005.1"/>
    <property type="molecule type" value="Genomic_DNA"/>
</dbReference>
<gene>
    <name evidence="3" type="ORF">O0I10_009401</name>
</gene>
<evidence type="ECO:0000256" key="2">
    <source>
        <dbReference type="SAM" id="MobiDB-lite"/>
    </source>
</evidence>
<dbReference type="PANTHER" id="PTHR31962:SF1">
    <property type="entry name" value="SPHINGOLIPID LONG CHAIN BASE-RESPONSIVE PROTEIN PIL1"/>
    <property type="match status" value="1"/>
</dbReference>
<dbReference type="RefSeq" id="XP_058339918.1">
    <property type="nucleotide sequence ID" value="XM_058489393.1"/>
</dbReference>
<dbReference type="GO" id="GO:0008289">
    <property type="term" value="F:lipid binding"/>
    <property type="evidence" value="ECO:0007669"/>
    <property type="project" value="TreeGrafter"/>
</dbReference>
<evidence type="ECO:0000313" key="4">
    <source>
        <dbReference type="Proteomes" id="UP001234581"/>
    </source>
</evidence>
<proteinExistence type="predicted"/>
<dbReference type="PANTHER" id="PTHR31962">
    <property type="entry name" value="SPHINGOLIPID LONG CHAIN BASE-RESPONSIVE PROTEIN PIL1"/>
    <property type="match status" value="1"/>
</dbReference>
<accession>A0AAD7UYQ8</accession>
<dbReference type="InterPro" id="IPR027267">
    <property type="entry name" value="AH/BAR_dom_sf"/>
</dbReference>
<dbReference type="GO" id="GO:0070941">
    <property type="term" value="P:eisosome assembly"/>
    <property type="evidence" value="ECO:0007669"/>
    <property type="project" value="TreeGrafter"/>
</dbReference>
<comment type="caution">
    <text evidence="3">The sequence shown here is derived from an EMBL/GenBank/DDBJ whole genome shotgun (WGS) entry which is preliminary data.</text>
</comment>
<dbReference type="GeneID" id="83216807"/>
<evidence type="ECO:0000256" key="1">
    <source>
        <dbReference type="SAM" id="Coils"/>
    </source>
</evidence>
<reference evidence="3 4" key="1">
    <citation type="submission" date="2023-03" db="EMBL/GenBank/DDBJ databases">
        <title>Genome sequence of Lichtheimia ornata CBS 291.66.</title>
        <authorList>
            <person name="Mohabir J.T."/>
            <person name="Shea T.P."/>
            <person name="Kurbessoian T."/>
            <person name="Berby B."/>
            <person name="Fontaine J."/>
            <person name="Livny J."/>
            <person name="Gnirke A."/>
            <person name="Stajich J.E."/>
            <person name="Cuomo C.A."/>
        </authorList>
    </citation>
    <scope>NUCLEOTIDE SEQUENCE [LARGE SCALE GENOMIC DNA]</scope>
    <source>
        <strain evidence="3">CBS 291.66</strain>
    </source>
</reference>
<dbReference type="GO" id="GO:0006897">
    <property type="term" value="P:endocytosis"/>
    <property type="evidence" value="ECO:0007669"/>
    <property type="project" value="TreeGrafter"/>
</dbReference>
<name>A0AAD7UYQ8_9FUNG</name>
<dbReference type="GO" id="GO:0005886">
    <property type="term" value="C:plasma membrane"/>
    <property type="evidence" value="ECO:0007669"/>
    <property type="project" value="TreeGrafter"/>
</dbReference>
<keyword evidence="4" id="KW-1185">Reference proteome</keyword>
<dbReference type="GO" id="GO:0036286">
    <property type="term" value="C:eisosome filament"/>
    <property type="evidence" value="ECO:0007669"/>
    <property type="project" value="TreeGrafter"/>
</dbReference>
<evidence type="ECO:0000313" key="3">
    <source>
        <dbReference type="EMBL" id="KAJ8655005.1"/>
    </source>
</evidence>
<sequence length="303" mass="34936">MSFKDLHYSLSRFKTDVRTQIAGKNPFQSQDTKALSMWIREERHTQGAMAMAAKHGHDNNQAFVQWLAQEDNDQGLQDLGYMYLQLMEKQVEMENEIAAKHGRFRQVIKSIRERDQLVLADLREKKQAVSARLEHLRKSSPNSKKQIQHLEIQLADVEKEERERELEIGDYKRLALREAFHLRFNAMHEFAQKAAVLASAGQRLSQQQRDDPQQDDLLLMECMLQIDGWQPPEEQTRPTVLDKWIFQPEEDAALLTDLEIATATHEKQAAQMVASSLADEEMSCSPPLPPSSAPPEYKEKAPY</sequence>
<dbReference type="Pfam" id="PF13805">
    <property type="entry name" value="Pil1"/>
    <property type="match status" value="1"/>
</dbReference>